<name>D8RUJ3_SELML</name>
<dbReference type="STRING" id="88036.D8RUJ3"/>
<dbReference type="AlphaFoldDB" id="D8RUJ3"/>
<dbReference type="PANTHER" id="PTHR10285">
    <property type="entry name" value="URIDINE KINASE"/>
    <property type="match status" value="1"/>
</dbReference>
<dbReference type="HOGENOM" id="CLU_067202_0_1_1"/>
<keyword evidence="2" id="KW-1185">Reference proteome</keyword>
<evidence type="ECO:0008006" key="3">
    <source>
        <dbReference type="Google" id="ProtNLM"/>
    </source>
</evidence>
<evidence type="ECO:0000313" key="1">
    <source>
        <dbReference type="EMBL" id="EFJ24219.1"/>
    </source>
</evidence>
<dbReference type="OMA" id="IYAPAFH"/>
<feature type="non-terminal residue" evidence="1">
    <location>
        <position position="1"/>
    </location>
</feature>
<dbReference type="SUPFAM" id="SSF52540">
    <property type="entry name" value="P-loop containing nucleoside triphosphate hydrolases"/>
    <property type="match status" value="1"/>
</dbReference>
<reference evidence="1 2" key="1">
    <citation type="journal article" date="2011" name="Science">
        <title>The Selaginella genome identifies genetic changes associated with the evolution of vascular plants.</title>
        <authorList>
            <person name="Banks J.A."/>
            <person name="Nishiyama T."/>
            <person name="Hasebe M."/>
            <person name="Bowman J.L."/>
            <person name="Gribskov M."/>
            <person name="dePamphilis C."/>
            <person name="Albert V.A."/>
            <person name="Aono N."/>
            <person name="Aoyama T."/>
            <person name="Ambrose B.A."/>
            <person name="Ashton N.W."/>
            <person name="Axtell M.J."/>
            <person name="Barker E."/>
            <person name="Barker M.S."/>
            <person name="Bennetzen J.L."/>
            <person name="Bonawitz N.D."/>
            <person name="Chapple C."/>
            <person name="Cheng C."/>
            <person name="Correa L.G."/>
            <person name="Dacre M."/>
            <person name="DeBarry J."/>
            <person name="Dreyer I."/>
            <person name="Elias M."/>
            <person name="Engstrom E.M."/>
            <person name="Estelle M."/>
            <person name="Feng L."/>
            <person name="Finet C."/>
            <person name="Floyd S.K."/>
            <person name="Frommer W.B."/>
            <person name="Fujita T."/>
            <person name="Gramzow L."/>
            <person name="Gutensohn M."/>
            <person name="Harholt J."/>
            <person name="Hattori M."/>
            <person name="Heyl A."/>
            <person name="Hirai T."/>
            <person name="Hiwatashi Y."/>
            <person name="Ishikawa M."/>
            <person name="Iwata M."/>
            <person name="Karol K.G."/>
            <person name="Koehler B."/>
            <person name="Kolukisaoglu U."/>
            <person name="Kubo M."/>
            <person name="Kurata T."/>
            <person name="Lalonde S."/>
            <person name="Li K."/>
            <person name="Li Y."/>
            <person name="Litt A."/>
            <person name="Lyons E."/>
            <person name="Manning G."/>
            <person name="Maruyama T."/>
            <person name="Michael T.P."/>
            <person name="Mikami K."/>
            <person name="Miyazaki S."/>
            <person name="Morinaga S."/>
            <person name="Murata T."/>
            <person name="Mueller-Roeber B."/>
            <person name="Nelson D.R."/>
            <person name="Obara M."/>
            <person name="Oguri Y."/>
            <person name="Olmstead R.G."/>
            <person name="Onodera N."/>
            <person name="Petersen B.L."/>
            <person name="Pils B."/>
            <person name="Prigge M."/>
            <person name="Rensing S.A."/>
            <person name="Riano-Pachon D.M."/>
            <person name="Roberts A.W."/>
            <person name="Sato Y."/>
            <person name="Scheller H.V."/>
            <person name="Schulz B."/>
            <person name="Schulz C."/>
            <person name="Shakirov E.V."/>
            <person name="Shibagaki N."/>
            <person name="Shinohara N."/>
            <person name="Shippen D.E."/>
            <person name="Soerensen I."/>
            <person name="Sotooka R."/>
            <person name="Sugimoto N."/>
            <person name="Sugita M."/>
            <person name="Sumikawa N."/>
            <person name="Tanurdzic M."/>
            <person name="Theissen G."/>
            <person name="Ulvskov P."/>
            <person name="Wakazuki S."/>
            <person name="Weng J.K."/>
            <person name="Willats W.W."/>
            <person name="Wipf D."/>
            <person name="Wolf P.G."/>
            <person name="Yang L."/>
            <person name="Zimmer A.D."/>
            <person name="Zhu Q."/>
            <person name="Mitros T."/>
            <person name="Hellsten U."/>
            <person name="Loque D."/>
            <person name="Otillar R."/>
            <person name="Salamov A."/>
            <person name="Schmutz J."/>
            <person name="Shapiro H."/>
            <person name="Lindquist E."/>
            <person name="Lucas S."/>
            <person name="Rokhsar D."/>
            <person name="Grigoriev I.V."/>
        </authorList>
    </citation>
    <scope>NUCLEOTIDE SEQUENCE [LARGE SCALE GENOMIC DNA]</scope>
</reference>
<gene>
    <name evidence="1" type="ORF">SELMODRAFT_102136</name>
</gene>
<dbReference type="InterPro" id="IPR027417">
    <property type="entry name" value="P-loop_NTPase"/>
</dbReference>
<accession>D8RUJ3</accession>
<proteinExistence type="predicted"/>
<dbReference type="EMBL" id="GL377590">
    <property type="protein sequence ID" value="EFJ24219.1"/>
    <property type="molecule type" value="Genomic_DNA"/>
</dbReference>
<dbReference type="Gene3D" id="3.40.50.300">
    <property type="entry name" value="P-loop containing nucleotide triphosphate hydrolases"/>
    <property type="match status" value="3"/>
</dbReference>
<dbReference type="InParanoid" id="D8RUJ3"/>
<dbReference type="KEGG" id="smo:SELMODRAFT_102136"/>
<dbReference type="eggNOG" id="KOG2702">
    <property type="taxonomic scope" value="Eukaryota"/>
</dbReference>
<dbReference type="GO" id="GO:0005737">
    <property type="term" value="C:cytoplasm"/>
    <property type="evidence" value="ECO:0000318"/>
    <property type="project" value="GO_Central"/>
</dbReference>
<sequence length="208" mass="23464">LVGIAGPPGAGKSTLANEVSGRVNKLHQERNPGLVSEIAIAVPMDGFHLYKHQLDAMEDPEEAHARRGAPWTFNPSGLVDCLKALRSQQWAYFPSFDHGVGDPVEQDILVSPKHKVVLVEGNYLLLEDGEWKELKNLFDERWFISLDLDTAMKRVELRHISTGMRKTKEHAKSRVEYNDRPNAELILTTRKHSNLVINSLDHSQKKTV</sequence>
<dbReference type="Proteomes" id="UP000001514">
    <property type="component" value="Unassembled WGS sequence"/>
</dbReference>
<protein>
    <recommendedName>
        <fullName evidence="3">Phosphoribulokinase/uridine kinase domain-containing protein</fullName>
    </recommendedName>
</protein>
<organism evidence="2">
    <name type="scientific">Selaginella moellendorffii</name>
    <name type="common">Spikemoss</name>
    <dbReference type="NCBI Taxonomy" id="88036"/>
    <lineage>
        <taxon>Eukaryota</taxon>
        <taxon>Viridiplantae</taxon>
        <taxon>Streptophyta</taxon>
        <taxon>Embryophyta</taxon>
        <taxon>Tracheophyta</taxon>
        <taxon>Lycopodiopsida</taxon>
        <taxon>Selaginellales</taxon>
        <taxon>Selaginellaceae</taxon>
        <taxon>Selaginella</taxon>
    </lineage>
</organism>
<evidence type="ECO:0000313" key="2">
    <source>
        <dbReference type="Proteomes" id="UP000001514"/>
    </source>
</evidence>